<reference evidence="2 3" key="1">
    <citation type="submission" date="2023-05" db="EMBL/GenBank/DDBJ databases">
        <title>B98-5 Cell Line De Novo Hybrid Assembly: An Optical Mapping Approach.</title>
        <authorList>
            <person name="Kananen K."/>
            <person name="Auerbach J.A."/>
            <person name="Kautto E."/>
            <person name="Blachly J.S."/>
        </authorList>
    </citation>
    <scope>NUCLEOTIDE SEQUENCE [LARGE SCALE GENOMIC DNA]</scope>
    <source>
        <strain evidence="2">B95-8</strain>
        <tissue evidence="2">Cell line</tissue>
    </source>
</reference>
<sequence>MTALAGRVRRLRVGTVAVEEQSGRRAEEEAAPARPIGGRRLRLQCPEPWRRQPSLRHRQPAPPATSAVRWHRRDPTCLLPPPPPAQLD</sequence>
<evidence type="ECO:0000256" key="1">
    <source>
        <dbReference type="SAM" id="MobiDB-lite"/>
    </source>
</evidence>
<protein>
    <submittedName>
        <fullName evidence="2">Uncharacterized protein</fullName>
    </submittedName>
</protein>
<dbReference type="Proteomes" id="UP001266305">
    <property type="component" value="Unassembled WGS sequence"/>
</dbReference>
<organism evidence="2 3">
    <name type="scientific">Saguinus oedipus</name>
    <name type="common">Cotton-top tamarin</name>
    <name type="synonym">Oedipomidas oedipus</name>
    <dbReference type="NCBI Taxonomy" id="9490"/>
    <lineage>
        <taxon>Eukaryota</taxon>
        <taxon>Metazoa</taxon>
        <taxon>Chordata</taxon>
        <taxon>Craniata</taxon>
        <taxon>Vertebrata</taxon>
        <taxon>Euteleostomi</taxon>
        <taxon>Mammalia</taxon>
        <taxon>Eutheria</taxon>
        <taxon>Euarchontoglires</taxon>
        <taxon>Primates</taxon>
        <taxon>Haplorrhini</taxon>
        <taxon>Platyrrhini</taxon>
        <taxon>Cebidae</taxon>
        <taxon>Callitrichinae</taxon>
        <taxon>Saguinus</taxon>
    </lineage>
</organism>
<proteinExistence type="predicted"/>
<keyword evidence="3" id="KW-1185">Reference proteome</keyword>
<evidence type="ECO:0000313" key="2">
    <source>
        <dbReference type="EMBL" id="KAK2098969.1"/>
    </source>
</evidence>
<evidence type="ECO:0000313" key="3">
    <source>
        <dbReference type="Proteomes" id="UP001266305"/>
    </source>
</evidence>
<feature type="compositionally biased region" description="Pro residues" evidence="1">
    <location>
        <begin position="78"/>
        <end position="88"/>
    </location>
</feature>
<name>A0ABQ9UPF4_SAGOE</name>
<accession>A0ABQ9UPF4</accession>
<feature type="region of interest" description="Disordered" evidence="1">
    <location>
        <begin position="19"/>
        <end position="88"/>
    </location>
</feature>
<comment type="caution">
    <text evidence="2">The sequence shown here is derived from an EMBL/GenBank/DDBJ whole genome shotgun (WGS) entry which is preliminary data.</text>
</comment>
<dbReference type="EMBL" id="JASSZA010000011">
    <property type="protein sequence ID" value="KAK2098969.1"/>
    <property type="molecule type" value="Genomic_DNA"/>
</dbReference>
<gene>
    <name evidence="2" type="ORF">P7K49_024420</name>
</gene>